<dbReference type="SUPFAM" id="SSF48371">
    <property type="entry name" value="ARM repeat"/>
    <property type="match status" value="2"/>
</dbReference>
<dbReference type="Proteomes" id="UP001482513">
    <property type="component" value="Unassembled WGS sequence"/>
</dbReference>
<name>A0ABV0JYW4_9CYAN</name>
<reference evidence="3 4" key="1">
    <citation type="submission" date="2022-04" db="EMBL/GenBank/DDBJ databases">
        <title>Positive selection, recombination, and allopatry shape intraspecific diversity of widespread and dominant cyanobacteria.</title>
        <authorList>
            <person name="Wei J."/>
            <person name="Shu W."/>
            <person name="Hu C."/>
        </authorList>
    </citation>
    <scope>NUCLEOTIDE SEQUENCE [LARGE SCALE GENOMIC DNA]</scope>
    <source>
        <strain evidence="3 4">DQ-A4</strain>
    </source>
</reference>
<dbReference type="Pfam" id="PF13646">
    <property type="entry name" value="HEAT_2"/>
    <property type="match status" value="2"/>
</dbReference>
<dbReference type="InterPro" id="IPR004155">
    <property type="entry name" value="PBS_lyase_HEAT"/>
</dbReference>
<dbReference type="EMBL" id="JAMPKX010000001">
    <property type="protein sequence ID" value="MEP0945686.1"/>
    <property type="molecule type" value="Genomic_DNA"/>
</dbReference>
<dbReference type="RefSeq" id="WP_190698829.1">
    <property type="nucleotide sequence ID" value="NZ_JAMPKX010000001.1"/>
</dbReference>
<dbReference type="InterPro" id="IPR016024">
    <property type="entry name" value="ARM-type_fold"/>
</dbReference>
<evidence type="ECO:0000313" key="4">
    <source>
        <dbReference type="Proteomes" id="UP001482513"/>
    </source>
</evidence>
<evidence type="ECO:0000256" key="1">
    <source>
        <dbReference type="ARBA" id="ARBA00022549"/>
    </source>
</evidence>
<comment type="caution">
    <text evidence="3">The sequence shown here is derived from an EMBL/GenBank/DDBJ whole genome shotgun (WGS) entry which is preliminary data.</text>
</comment>
<proteinExistence type="predicted"/>
<dbReference type="InterPro" id="IPR011989">
    <property type="entry name" value="ARM-like"/>
</dbReference>
<dbReference type="PANTHER" id="PTHR12697">
    <property type="entry name" value="PBS LYASE HEAT-LIKE PROTEIN"/>
    <property type="match status" value="1"/>
</dbReference>
<dbReference type="PANTHER" id="PTHR12697:SF5">
    <property type="entry name" value="DEOXYHYPUSINE HYDROXYLASE"/>
    <property type="match status" value="1"/>
</dbReference>
<evidence type="ECO:0000313" key="3">
    <source>
        <dbReference type="EMBL" id="MEP0945686.1"/>
    </source>
</evidence>
<organism evidence="3 4">
    <name type="scientific">Leptolyngbya subtilissima DQ-A4</name>
    <dbReference type="NCBI Taxonomy" id="2933933"/>
    <lineage>
        <taxon>Bacteria</taxon>
        <taxon>Bacillati</taxon>
        <taxon>Cyanobacteriota</taxon>
        <taxon>Cyanophyceae</taxon>
        <taxon>Leptolyngbyales</taxon>
        <taxon>Leptolyngbyaceae</taxon>
        <taxon>Leptolyngbya group</taxon>
        <taxon>Leptolyngbya</taxon>
    </lineage>
</organism>
<accession>A0ABV0JYW4</accession>
<keyword evidence="4" id="KW-1185">Reference proteome</keyword>
<dbReference type="SMART" id="SM00567">
    <property type="entry name" value="EZ_HEAT"/>
    <property type="match status" value="7"/>
</dbReference>
<gene>
    <name evidence="3" type="ORF">NC992_02265</name>
</gene>
<dbReference type="Gene3D" id="1.25.10.10">
    <property type="entry name" value="Leucine-rich Repeat Variant"/>
    <property type="match status" value="3"/>
</dbReference>
<keyword evidence="2" id="KW-0605">Phycobilisome</keyword>
<protein>
    <submittedName>
        <fullName evidence="3">HEAT repeat domain-containing protein</fullName>
    </submittedName>
</protein>
<evidence type="ECO:0000256" key="2">
    <source>
        <dbReference type="ARBA" id="ARBA00022738"/>
    </source>
</evidence>
<keyword evidence="1" id="KW-0042">Antenna complex</keyword>
<sequence>MSSFDQFAVSSSPSEAARTTVAKLGAGDFHDRWEQSRQVADLGDAALDDLLAMLQDSECDWEARWFAARALGEFDRPEVIAALVNTFATTTDEDLRQAMAAALTQIGPGAIAALGEQLAQPELRPAAVQALARIHHPATIPWLKLAMADARSPVRATALDALSAFADLTLLPIVQQGLADPAAAVRAAAIRGLLGLRLGLPAQQLIDALTPLLGDADERVAQQAAYALGRLSSAAAAAPLLQLLQAPGTPEALQIFAVQALSWQNTATALEGLIQAWDWLELPARLALVQGLAAVASDQRSRATAALANWLQLLPPTAENSTLRRHLVLALGQVGDSVLESELRSLLHDPDPGVQLHAEAALRQLQTQSV</sequence>